<dbReference type="InterPro" id="IPR022572">
    <property type="entry name" value="DNA_rep/recomb_RecO_N"/>
</dbReference>
<dbReference type="GO" id="GO:0006302">
    <property type="term" value="P:double-strand break repair"/>
    <property type="evidence" value="ECO:0007669"/>
    <property type="project" value="TreeGrafter"/>
</dbReference>
<proteinExistence type="inferred from homology"/>
<dbReference type="AlphaFoldDB" id="A0A9D1HGN5"/>
<dbReference type="SUPFAM" id="SSF50249">
    <property type="entry name" value="Nucleic acid-binding proteins"/>
    <property type="match status" value="1"/>
</dbReference>
<reference evidence="9" key="1">
    <citation type="submission" date="2020-10" db="EMBL/GenBank/DDBJ databases">
        <authorList>
            <person name="Gilroy R."/>
        </authorList>
    </citation>
    <scope>NUCLEOTIDE SEQUENCE</scope>
    <source>
        <strain evidence="9">CHK187-14744</strain>
    </source>
</reference>
<dbReference type="InterPro" id="IPR042242">
    <property type="entry name" value="RecO_C"/>
</dbReference>
<name>A0A9D1HGN5_9FIRM</name>
<evidence type="ECO:0000256" key="5">
    <source>
        <dbReference type="ARBA" id="ARBA00023204"/>
    </source>
</evidence>
<dbReference type="GO" id="GO:0006310">
    <property type="term" value="P:DNA recombination"/>
    <property type="evidence" value="ECO:0007669"/>
    <property type="project" value="UniProtKB-UniRule"/>
</dbReference>
<evidence type="ECO:0000256" key="2">
    <source>
        <dbReference type="ARBA" id="ARBA00021310"/>
    </source>
</evidence>
<dbReference type="Pfam" id="PF11967">
    <property type="entry name" value="RecO_N"/>
    <property type="match status" value="1"/>
</dbReference>
<evidence type="ECO:0000256" key="6">
    <source>
        <dbReference type="ARBA" id="ARBA00033409"/>
    </source>
</evidence>
<reference evidence="9" key="2">
    <citation type="journal article" date="2021" name="PeerJ">
        <title>Extensive microbial diversity within the chicken gut microbiome revealed by metagenomics and culture.</title>
        <authorList>
            <person name="Gilroy R."/>
            <person name="Ravi A."/>
            <person name="Getino M."/>
            <person name="Pursley I."/>
            <person name="Horton D.L."/>
            <person name="Alikhan N.F."/>
            <person name="Baker D."/>
            <person name="Gharbi K."/>
            <person name="Hall N."/>
            <person name="Watson M."/>
            <person name="Adriaenssens E.M."/>
            <person name="Foster-Nyarko E."/>
            <person name="Jarju S."/>
            <person name="Secka A."/>
            <person name="Antonio M."/>
            <person name="Oren A."/>
            <person name="Chaudhuri R.R."/>
            <person name="La Ragione R."/>
            <person name="Hildebrand F."/>
            <person name="Pallen M.J."/>
        </authorList>
    </citation>
    <scope>NUCLEOTIDE SEQUENCE</scope>
    <source>
        <strain evidence="9">CHK187-14744</strain>
    </source>
</reference>
<keyword evidence="3 7" id="KW-0227">DNA damage</keyword>
<dbReference type="Proteomes" id="UP000824164">
    <property type="component" value="Unassembled WGS sequence"/>
</dbReference>
<feature type="domain" description="DNA replication/recombination mediator RecO N-terminal" evidence="8">
    <location>
        <begin position="2"/>
        <end position="71"/>
    </location>
</feature>
<evidence type="ECO:0000256" key="4">
    <source>
        <dbReference type="ARBA" id="ARBA00023172"/>
    </source>
</evidence>
<accession>A0A9D1HGN5</accession>
<dbReference type="GO" id="GO:0043590">
    <property type="term" value="C:bacterial nucleoid"/>
    <property type="evidence" value="ECO:0007669"/>
    <property type="project" value="TreeGrafter"/>
</dbReference>
<gene>
    <name evidence="7 9" type="primary">recO</name>
    <name evidence="9" type="ORF">IAB63_07855</name>
</gene>
<evidence type="ECO:0000313" key="10">
    <source>
        <dbReference type="Proteomes" id="UP000824164"/>
    </source>
</evidence>
<dbReference type="Gene3D" id="1.20.1440.120">
    <property type="entry name" value="Recombination protein O, C-terminal domain"/>
    <property type="match status" value="1"/>
</dbReference>
<comment type="function">
    <text evidence="7">Involved in DNA repair and RecF pathway recombination.</text>
</comment>
<dbReference type="Gene3D" id="2.40.50.140">
    <property type="entry name" value="Nucleic acid-binding proteins"/>
    <property type="match status" value="1"/>
</dbReference>
<keyword evidence="5 7" id="KW-0234">DNA repair</keyword>
<comment type="similarity">
    <text evidence="1 7">Belongs to the RecO family.</text>
</comment>
<dbReference type="HAMAP" id="MF_00201">
    <property type="entry name" value="RecO"/>
    <property type="match status" value="1"/>
</dbReference>
<dbReference type="Pfam" id="PF02565">
    <property type="entry name" value="RecO_C"/>
    <property type="match status" value="1"/>
</dbReference>
<dbReference type="PANTHER" id="PTHR33991:SF1">
    <property type="entry name" value="DNA REPAIR PROTEIN RECO"/>
    <property type="match status" value="1"/>
</dbReference>
<evidence type="ECO:0000256" key="1">
    <source>
        <dbReference type="ARBA" id="ARBA00007452"/>
    </source>
</evidence>
<comment type="caution">
    <text evidence="9">The sequence shown here is derived from an EMBL/GenBank/DDBJ whole genome shotgun (WGS) entry which is preliminary data.</text>
</comment>
<dbReference type="InterPro" id="IPR012340">
    <property type="entry name" value="NA-bd_OB-fold"/>
</dbReference>
<dbReference type="InterPro" id="IPR003717">
    <property type="entry name" value="RecO"/>
</dbReference>
<evidence type="ECO:0000256" key="7">
    <source>
        <dbReference type="HAMAP-Rule" id="MF_00201"/>
    </source>
</evidence>
<dbReference type="EMBL" id="DVLT01000046">
    <property type="protein sequence ID" value="HIU03148.1"/>
    <property type="molecule type" value="Genomic_DNA"/>
</dbReference>
<dbReference type="InterPro" id="IPR037278">
    <property type="entry name" value="ARFGAP/RecO"/>
</dbReference>
<evidence type="ECO:0000259" key="8">
    <source>
        <dbReference type="Pfam" id="PF11967"/>
    </source>
</evidence>
<keyword evidence="4 7" id="KW-0233">DNA recombination</keyword>
<evidence type="ECO:0000313" key="9">
    <source>
        <dbReference type="EMBL" id="HIU03148.1"/>
    </source>
</evidence>
<protein>
    <recommendedName>
        <fullName evidence="2 7">DNA repair protein RecO</fullName>
    </recommendedName>
    <alternativeName>
        <fullName evidence="6 7">Recombination protein O</fullName>
    </alternativeName>
</protein>
<dbReference type="PANTHER" id="PTHR33991">
    <property type="entry name" value="DNA REPAIR PROTEIN RECO"/>
    <property type="match status" value="1"/>
</dbReference>
<organism evidence="9 10">
    <name type="scientific">Candidatus Onthocola gallistercoris</name>
    <dbReference type="NCBI Taxonomy" id="2840876"/>
    <lineage>
        <taxon>Bacteria</taxon>
        <taxon>Bacillati</taxon>
        <taxon>Bacillota</taxon>
        <taxon>Bacilli</taxon>
        <taxon>Candidatus Onthocola</taxon>
    </lineage>
</organism>
<dbReference type="NCBIfam" id="TIGR00613">
    <property type="entry name" value="reco"/>
    <property type="match status" value="1"/>
</dbReference>
<dbReference type="SUPFAM" id="SSF57863">
    <property type="entry name" value="ArfGap/RecO-like zinc finger"/>
    <property type="match status" value="1"/>
</dbReference>
<sequence length="240" mass="27764">MVLMATPVGDYDKRVVILTKERGKITAFARGARRPKSAMLAKTQPFVFGVFRVIEGKNAYTLLGAEISNYFMEIREDVVRTCYGTYFLELASYYGRENDPALDMLKLLYQTLRALCLERIDKRLIRCIYELKMFVVNGEYPECFHCIVCGGKDNLDHFSSRLGGVICSKCREGIHPLYDLAGSVLYTMQYIIATPVEHLYTFQVTEEVQHKLRRLMDIYMKDHIDREFHSLDILKTLEIA</sequence>
<evidence type="ECO:0000256" key="3">
    <source>
        <dbReference type="ARBA" id="ARBA00022763"/>
    </source>
</evidence>